<proteinExistence type="predicted"/>
<dbReference type="EMBL" id="LSLI01000098">
    <property type="protein sequence ID" value="KXS31112.1"/>
    <property type="molecule type" value="Genomic_DNA"/>
</dbReference>
<organism evidence="1 2">
    <name type="scientific">Candidatus Gallionella acididurans</name>
    <dbReference type="NCBI Taxonomy" id="1796491"/>
    <lineage>
        <taxon>Bacteria</taxon>
        <taxon>Pseudomonadati</taxon>
        <taxon>Pseudomonadota</taxon>
        <taxon>Betaproteobacteria</taxon>
        <taxon>Nitrosomonadales</taxon>
        <taxon>Gallionellaceae</taxon>
        <taxon>Gallionella</taxon>
    </lineage>
</organism>
<sequence length="105" mass="11745">MHPGLAGLLHFVRNDGKGVVNFGMRSGEIKKLARHSRKFGESRMSCHCNKALAANDGTNTCHCEEAKPSRQSRWFKKMHPGLAGLLHFVRNDDKGVVNYGSINRR</sequence>
<gene>
    <name evidence="1" type="ORF">AWT59_2765</name>
</gene>
<dbReference type="AlphaFoldDB" id="A0A139BQ71"/>
<reference evidence="1 2" key="2">
    <citation type="submission" date="2016-03" db="EMBL/GenBank/DDBJ databases">
        <title>New uncultured bacterium of the family Gallionellaceae from acid mine drainage: description and reconstruction of genome based on metagenomic analysis of microbial community.</title>
        <authorList>
            <person name="Kadnikov V."/>
            <person name="Ivasenko D."/>
            <person name="Beletsky A."/>
            <person name="Mardanov A."/>
            <person name="Danilova E."/>
            <person name="Pimenov N."/>
            <person name="Karnachuk O."/>
            <person name="Ravin N."/>
        </authorList>
    </citation>
    <scope>NUCLEOTIDE SEQUENCE [LARGE SCALE GENOMIC DNA]</scope>
    <source>
        <strain evidence="1">ShG14-8</strain>
    </source>
</reference>
<accession>A0A139BQ71</accession>
<dbReference type="Proteomes" id="UP000070578">
    <property type="component" value="Unassembled WGS sequence"/>
</dbReference>
<protein>
    <submittedName>
        <fullName evidence="1">Uncharacterized protein</fullName>
    </submittedName>
</protein>
<name>A0A139BQ71_9PROT</name>
<evidence type="ECO:0000313" key="2">
    <source>
        <dbReference type="Proteomes" id="UP000070578"/>
    </source>
</evidence>
<reference evidence="1 2" key="1">
    <citation type="submission" date="2016-02" db="EMBL/GenBank/DDBJ databases">
        <authorList>
            <person name="Wen L."/>
            <person name="He K."/>
            <person name="Yang H."/>
        </authorList>
    </citation>
    <scope>NUCLEOTIDE SEQUENCE [LARGE SCALE GENOMIC DNA]</scope>
    <source>
        <strain evidence="1">ShG14-8</strain>
    </source>
</reference>
<evidence type="ECO:0000313" key="1">
    <source>
        <dbReference type="EMBL" id="KXS31112.1"/>
    </source>
</evidence>
<comment type="caution">
    <text evidence="1">The sequence shown here is derived from an EMBL/GenBank/DDBJ whole genome shotgun (WGS) entry which is preliminary data.</text>
</comment>